<evidence type="ECO:0000313" key="2">
    <source>
        <dbReference type="EMBL" id="KAG7400709.1"/>
    </source>
</evidence>
<dbReference type="OrthoDB" id="127166at2759"/>
<feature type="compositionally biased region" description="Polar residues" evidence="1">
    <location>
        <begin position="513"/>
        <end position="533"/>
    </location>
</feature>
<dbReference type="Proteomes" id="UP000693981">
    <property type="component" value="Unassembled WGS sequence"/>
</dbReference>
<reference evidence="2" key="1">
    <citation type="submission" date="2021-02" db="EMBL/GenBank/DDBJ databases">
        <authorList>
            <person name="Palmer J.M."/>
        </authorList>
    </citation>
    <scope>NUCLEOTIDE SEQUENCE</scope>
    <source>
        <strain evidence="2">SCRP23</strain>
    </source>
</reference>
<dbReference type="EMBL" id="JAGDFL010000025">
    <property type="protein sequence ID" value="KAG7400709.1"/>
    <property type="molecule type" value="Genomic_DNA"/>
</dbReference>
<gene>
    <name evidence="2" type="ORF">PHYBOEH_004756</name>
</gene>
<proteinExistence type="predicted"/>
<protein>
    <submittedName>
        <fullName evidence="2">Uncharacterized protein</fullName>
    </submittedName>
</protein>
<organism evidence="2 3">
    <name type="scientific">Phytophthora boehmeriae</name>
    <dbReference type="NCBI Taxonomy" id="109152"/>
    <lineage>
        <taxon>Eukaryota</taxon>
        <taxon>Sar</taxon>
        <taxon>Stramenopiles</taxon>
        <taxon>Oomycota</taxon>
        <taxon>Peronosporomycetes</taxon>
        <taxon>Peronosporales</taxon>
        <taxon>Peronosporaceae</taxon>
        <taxon>Phytophthora</taxon>
    </lineage>
</organism>
<feature type="region of interest" description="Disordered" evidence="1">
    <location>
        <begin position="84"/>
        <end position="138"/>
    </location>
</feature>
<accession>A0A8T1XAC4</accession>
<feature type="region of interest" description="Disordered" evidence="1">
    <location>
        <begin position="492"/>
        <end position="568"/>
    </location>
</feature>
<name>A0A8T1XAC4_9STRA</name>
<keyword evidence="3" id="KW-1185">Reference proteome</keyword>
<feature type="compositionally biased region" description="Basic and acidic residues" evidence="1">
    <location>
        <begin position="85"/>
        <end position="95"/>
    </location>
</feature>
<evidence type="ECO:0000256" key="1">
    <source>
        <dbReference type="SAM" id="MobiDB-lite"/>
    </source>
</evidence>
<dbReference type="AlphaFoldDB" id="A0A8T1XAC4"/>
<sequence>MAIRVYEARRRRAEWPASVRLDPEIKAVDEENGEWILCRTCAEHYDRTRRGRKPNDPDGFKVKMNGKFQEAAWVMHKSRVVSHRVGAEEQPRAADFHLGGRTRKDPDGGGRQSAAKRQKTADSSGEEGGGDGLENEQVGDGSQLVHLPTTGWRCPGIVPDAFYHEHLELIHAFAKYYVGPYRVNVVRDLRSDKVMLFSHDCENQIIHRQLPSQHDCCEKCYDIWLNNKSFKRILKKMDRYALVEDILRRSWSISADELSVLSNFKHSSDMNLNIEGRRLKQAAMTAVQHFSDSMKTLPMRTGTGRTAAGRHERLERAQQPLSMEVMLQLQSFDPSIHDGVTNTGVPESLQHHDGDLPASPNEYLVEQNAPVVQADERVHTENTVTTAARSNNLKKFLRSYASNLDVAISAERSVIMVAESDDSSGDEIVLTLPMAMTKTKAQTVVANPNRGMKFELDLPMLQLESERSNQCDSSPTADDASDVADLVEGTDYEQQSVDNGDDEEGNNDDNNDSRIITSARTNKQAGPETTAQDQDSKPERSAPASKLNLARFQQQVPANGKRLHALRL</sequence>
<comment type="caution">
    <text evidence="2">The sequence shown here is derived from an EMBL/GenBank/DDBJ whole genome shotgun (WGS) entry which is preliminary data.</text>
</comment>
<feature type="region of interest" description="Disordered" evidence="1">
    <location>
        <begin position="465"/>
        <end position="484"/>
    </location>
</feature>
<feature type="compositionally biased region" description="Acidic residues" evidence="1">
    <location>
        <begin position="499"/>
        <end position="510"/>
    </location>
</feature>
<evidence type="ECO:0000313" key="3">
    <source>
        <dbReference type="Proteomes" id="UP000693981"/>
    </source>
</evidence>